<evidence type="ECO:0000256" key="1">
    <source>
        <dbReference type="ARBA" id="ARBA00006484"/>
    </source>
</evidence>
<dbReference type="Gene3D" id="3.40.50.720">
    <property type="entry name" value="NAD(P)-binding Rossmann-like Domain"/>
    <property type="match status" value="1"/>
</dbReference>
<dbReference type="EMBL" id="JARTLD010000068">
    <property type="protein sequence ID" value="MED5020560.1"/>
    <property type="molecule type" value="Genomic_DNA"/>
</dbReference>
<keyword evidence="4" id="KW-1185">Reference proteome</keyword>
<dbReference type="PRINTS" id="PR00081">
    <property type="entry name" value="GDHRDH"/>
</dbReference>
<dbReference type="InterPro" id="IPR036291">
    <property type="entry name" value="NAD(P)-bd_dom_sf"/>
</dbReference>
<comment type="similarity">
    <text evidence="1">Belongs to the short-chain dehydrogenases/reductases (SDR) family.</text>
</comment>
<keyword evidence="2" id="KW-0560">Oxidoreductase</keyword>
<dbReference type="PANTHER" id="PTHR24320">
    <property type="entry name" value="RETINOL DEHYDROGENASE"/>
    <property type="match status" value="1"/>
</dbReference>
<gene>
    <name evidence="3" type="ORF">P9847_25205</name>
</gene>
<dbReference type="Pfam" id="PF00106">
    <property type="entry name" value="adh_short"/>
    <property type="match status" value="1"/>
</dbReference>
<proteinExistence type="inferred from homology"/>
<dbReference type="SUPFAM" id="SSF51735">
    <property type="entry name" value="NAD(P)-binding Rossmann-fold domains"/>
    <property type="match status" value="1"/>
</dbReference>
<name>A0ABU6Q0B1_9BACL</name>
<reference evidence="3 4" key="1">
    <citation type="submission" date="2023-03" db="EMBL/GenBank/DDBJ databases">
        <title>Bacillus Genome Sequencing.</title>
        <authorList>
            <person name="Dunlap C."/>
        </authorList>
    </citation>
    <scope>NUCLEOTIDE SEQUENCE [LARGE SCALE GENOMIC DNA]</scope>
    <source>
        <strain evidence="3 4">NRS-52</strain>
    </source>
</reference>
<evidence type="ECO:0000313" key="4">
    <source>
        <dbReference type="Proteomes" id="UP001343257"/>
    </source>
</evidence>
<sequence>MNQKNIALVTGASSGIGLALTRRLLDEGWTVLALVRSDFPADDTGIQHAASSGRLRLYKADLADYNALEQALNEIKSKEERIDVLFNNAGGSFPELYFSKQGRELHFELQTVVPYIIFMELKELLKQGTWKTMVGTSSGTVNIVRRFKPDELERPRSFKALFGPYADSKLALSLWIRELAPAAAAEGLMILSADPGGNNTMRKNKKSGLPWYMKIVMKLLMSPPTKGASLLYDAAFGKHGQPPGVFLSKNKPAQLKFTDKGRQVLDLVHAIYEREFQKRKKANLNQESGPQKTG</sequence>
<comment type="caution">
    <text evidence="3">The sequence shown here is derived from an EMBL/GenBank/DDBJ whole genome shotgun (WGS) entry which is preliminary data.</text>
</comment>
<dbReference type="PANTHER" id="PTHR24320:SF148">
    <property type="entry name" value="NAD(P)-BINDING ROSSMANN-FOLD SUPERFAMILY PROTEIN"/>
    <property type="match status" value="1"/>
</dbReference>
<dbReference type="InterPro" id="IPR002347">
    <property type="entry name" value="SDR_fam"/>
</dbReference>
<accession>A0ABU6Q0B1</accession>
<evidence type="ECO:0000256" key="2">
    <source>
        <dbReference type="ARBA" id="ARBA00023002"/>
    </source>
</evidence>
<dbReference type="Proteomes" id="UP001343257">
    <property type="component" value="Unassembled WGS sequence"/>
</dbReference>
<protein>
    <submittedName>
        <fullName evidence="3">SDR family NAD(P)-dependent oxidoreductase</fullName>
    </submittedName>
</protein>
<organism evidence="3 4">
    <name type="scientific">Paenibacillus chibensis</name>
    <dbReference type="NCBI Taxonomy" id="59846"/>
    <lineage>
        <taxon>Bacteria</taxon>
        <taxon>Bacillati</taxon>
        <taxon>Bacillota</taxon>
        <taxon>Bacilli</taxon>
        <taxon>Bacillales</taxon>
        <taxon>Paenibacillaceae</taxon>
        <taxon>Paenibacillus</taxon>
    </lineage>
</organism>
<evidence type="ECO:0000313" key="3">
    <source>
        <dbReference type="EMBL" id="MED5020560.1"/>
    </source>
</evidence>
<dbReference type="RefSeq" id="WP_328282019.1">
    <property type="nucleotide sequence ID" value="NZ_JARTLD010000068.1"/>
</dbReference>